<dbReference type="InterPro" id="IPR036259">
    <property type="entry name" value="MFS_trans_sf"/>
</dbReference>
<feature type="transmembrane region" description="Helical" evidence="5">
    <location>
        <begin position="283"/>
        <end position="306"/>
    </location>
</feature>
<dbReference type="PANTHER" id="PTHR23502">
    <property type="entry name" value="MAJOR FACILITATOR SUPERFAMILY"/>
    <property type="match status" value="1"/>
</dbReference>
<evidence type="ECO:0000256" key="2">
    <source>
        <dbReference type="ARBA" id="ARBA00022692"/>
    </source>
</evidence>
<dbReference type="SUPFAM" id="SSF103473">
    <property type="entry name" value="MFS general substrate transporter"/>
    <property type="match status" value="1"/>
</dbReference>
<proteinExistence type="predicted"/>
<evidence type="ECO:0000256" key="1">
    <source>
        <dbReference type="ARBA" id="ARBA00004141"/>
    </source>
</evidence>
<feature type="transmembrane region" description="Helical" evidence="5">
    <location>
        <begin position="184"/>
        <end position="204"/>
    </location>
</feature>
<dbReference type="AlphaFoldDB" id="A0A2H3BH39"/>
<feature type="transmembrane region" description="Helical" evidence="5">
    <location>
        <begin position="64"/>
        <end position="84"/>
    </location>
</feature>
<dbReference type="GO" id="GO:0005886">
    <property type="term" value="C:plasma membrane"/>
    <property type="evidence" value="ECO:0007669"/>
    <property type="project" value="TreeGrafter"/>
</dbReference>
<dbReference type="Gene3D" id="1.20.1250.20">
    <property type="entry name" value="MFS general substrate transporter like domains"/>
    <property type="match status" value="1"/>
</dbReference>
<feature type="transmembrane region" description="Helical" evidence="5">
    <location>
        <begin position="96"/>
        <end position="113"/>
    </location>
</feature>
<evidence type="ECO:0000313" key="8">
    <source>
        <dbReference type="Proteomes" id="UP000218334"/>
    </source>
</evidence>
<dbReference type="EMBL" id="KZ293427">
    <property type="protein sequence ID" value="PBK70165.1"/>
    <property type="molecule type" value="Genomic_DNA"/>
</dbReference>
<feature type="domain" description="Major facilitator superfamily (MFS) profile" evidence="6">
    <location>
        <begin position="30"/>
        <end position="453"/>
    </location>
</feature>
<feature type="transmembrane region" description="Helical" evidence="5">
    <location>
        <begin position="248"/>
        <end position="271"/>
    </location>
</feature>
<dbReference type="Proteomes" id="UP000218334">
    <property type="component" value="Unassembled WGS sequence"/>
</dbReference>
<protein>
    <submittedName>
        <fullName evidence="7">MFS general substrate transporter</fullName>
    </submittedName>
</protein>
<feature type="transmembrane region" description="Helical" evidence="5">
    <location>
        <begin position="331"/>
        <end position="354"/>
    </location>
</feature>
<keyword evidence="8" id="KW-1185">Reference proteome</keyword>
<evidence type="ECO:0000313" key="7">
    <source>
        <dbReference type="EMBL" id="PBK70165.1"/>
    </source>
</evidence>
<name>A0A2H3BH39_9AGAR</name>
<feature type="transmembrane region" description="Helical" evidence="5">
    <location>
        <begin position="125"/>
        <end position="146"/>
    </location>
</feature>
<feature type="transmembrane region" description="Helical" evidence="5">
    <location>
        <begin position="396"/>
        <end position="416"/>
    </location>
</feature>
<dbReference type="GO" id="GO:0022857">
    <property type="term" value="F:transmembrane transporter activity"/>
    <property type="evidence" value="ECO:0007669"/>
    <property type="project" value="InterPro"/>
</dbReference>
<comment type="subcellular location">
    <subcellularLocation>
        <location evidence="1">Membrane</location>
        <topology evidence="1">Multi-pass membrane protein</topology>
    </subcellularLocation>
</comment>
<dbReference type="PROSITE" id="PS50850">
    <property type="entry name" value="MFS"/>
    <property type="match status" value="1"/>
</dbReference>
<accession>A0A2H3BH39</accession>
<keyword evidence="2 5" id="KW-0812">Transmembrane</keyword>
<feature type="transmembrane region" description="Helical" evidence="5">
    <location>
        <begin position="422"/>
        <end position="444"/>
    </location>
</feature>
<evidence type="ECO:0000256" key="5">
    <source>
        <dbReference type="SAM" id="Phobius"/>
    </source>
</evidence>
<dbReference type="InterPro" id="IPR011701">
    <property type="entry name" value="MFS"/>
</dbReference>
<dbReference type="Pfam" id="PF07690">
    <property type="entry name" value="MFS_1"/>
    <property type="match status" value="1"/>
</dbReference>
<evidence type="ECO:0000256" key="4">
    <source>
        <dbReference type="ARBA" id="ARBA00023136"/>
    </source>
</evidence>
<keyword evidence="3 5" id="KW-1133">Transmembrane helix</keyword>
<dbReference type="STRING" id="1076256.A0A2H3BH39"/>
<dbReference type="InterPro" id="IPR020846">
    <property type="entry name" value="MFS_dom"/>
</dbReference>
<sequence length="466" mass="50126">MDSESTPLLNEVTRHEEIYNRFSSGRKRTIVALVSWSALVPMFASGSFIPAVPQIAHDMDTTGTTISFAVSLSIFAASLGAMVFATYSGFYGRRPVYLIGTPLLTLGSIGVALSRNVPEMMVFRFIQAFGTSGGMSVGAAVIGDVYKLTERGTAMGIFFGATLLGPALSPLAGGWGAHYASWRWTQIALAFAGFAAFVLMFFFLPETSHPGSRGIDKMREADGPLSKRWKWVWLNPFASLALLRSPNLMLCTLAGAAILITDFALFIPIAYTIGVKYNISNEFIIGACFVPGGIGNIVGAPLAGYLSDRAVIISRKKYGADSWKPEERLRAALIGTLIPVPLSVLLSGLITQYVDGTLGLVLNLLCFFVNGIGVDMGLTPATAYAVDVMHSRSAEIMAASIGFRSIILSVAVALVLPSIKRYGVAVTDSIAALIGWSAYVMIWLTIRYGKRMRDWVDVGYSTVKDT</sequence>
<reference evidence="8" key="1">
    <citation type="journal article" date="2017" name="Nat. Ecol. Evol.">
        <title>Genome expansion and lineage-specific genetic innovations in the forest pathogenic fungi Armillaria.</title>
        <authorList>
            <person name="Sipos G."/>
            <person name="Prasanna A.N."/>
            <person name="Walter M.C."/>
            <person name="O'Connor E."/>
            <person name="Balint B."/>
            <person name="Krizsan K."/>
            <person name="Kiss B."/>
            <person name="Hess J."/>
            <person name="Varga T."/>
            <person name="Slot J."/>
            <person name="Riley R."/>
            <person name="Boka B."/>
            <person name="Rigling D."/>
            <person name="Barry K."/>
            <person name="Lee J."/>
            <person name="Mihaltcheva S."/>
            <person name="LaButti K."/>
            <person name="Lipzen A."/>
            <person name="Waldron R."/>
            <person name="Moloney N.M."/>
            <person name="Sperisen C."/>
            <person name="Kredics L."/>
            <person name="Vagvoelgyi C."/>
            <person name="Patrignani A."/>
            <person name="Fitzpatrick D."/>
            <person name="Nagy I."/>
            <person name="Doyle S."/>
            <person name="Anderson J.B."/>
            <person name="Grigoriev I.V."/>
            <person name="Gueldener U."/>
            <person name="Muensterkoetter M."/>
            <person name="Nagy L.G."/>
        </authorList>
    </citation>
    <scope>NUCLEOTIDE SEQUENCE [LARGE SCALE GENOMIC DNA]</scope>
    <source>
        <strain evidence="8">28-4</strain>
    </source>
</reference>
<evidence type="ECO:0000259" key="6">
    <source>
        <dbReference type="PROSITE" id="PS50850"/>
    </source>
</evidence>
<organism evidence="7 8">
    <name type="scientific">Armillaria solidipes</name>
    <dbReference type="NCBI Taxonomy" id="1076256"/>
    <lineage>
        <taxon>Eukaryota</taxon>
        <taxon>Fungi</taxon>
        <taxon>Dikarya</taxon>
        <taxon>Basidiomycota</taxon>
        <taxon>Agaricomycotina</taxon>
        <taxon>Agaricomycetes</taxon>
        <taxon>Agaricomycetidae</taxon>
        <taxon>Agaricales</taxon>
        <taxon>Marasmiineae</taxon>
        <taxon>Physalacriaceae</taxon>
        <taxon>Armillaria</taxon>
    </lineage>
</organism>
<evidence type="ECO:0000256" key="3">
    <source>
        <dbReference type="ARBA" id="ARBA00022989"/>
    </source>
</evidence>
<gene>
    <name evidence="7" type="ORF">ARMSODRAFT_956248</name>
</gene>
<dbReference type="PANTHER" id="PTHR23502:SF64">
    <property type="entry name" value="TRANSPORTER, PUTATIVE (AFU_ORTHOLOGUE AFUA_3G11760)-RELATED"/>
    <property type="match status" value="1"/>
</dbReference>
<feature type="transmembrane region" description="Helical" evidence="5">
    <location>
        <begin position="360"/>
        <end position="384"/>
    </location>
</feature>
<keyword evidence="4 5" id="KW-0472">Membrane</keyword>
<feature type="transmembrane region" description="Helical" evidence="5">
    <location>
        <begin position="30"/>
        <end position="52"/>
    </location>
</feature>
<feature type="transmembrane region" description="Helical" evidence="5">
    <location>
        <begin position="153"/>
        <end position="172"/>
    </location>
</feature>